<dbReference type="Pfam" id="PF03227">
    <property type="entry name" value="GILT"/>
    <property type="match status" value="1"/>
</dbReference>
<evidence type="ECO:0000256" key="3">
    <source>
        <dbReference type="ARBA" id="ARBA00022525"/>
    </source>
</evidence>
<keyword evidence="7" id="KW-0391">Immunity</keyword>
<evidence type="ECO:0000313" key="8">
    <source>
        <dbReference type="Ensembl" id="ENSSDAP00000011055.1"/>
    </source>
</evidence>
<comment type="subcellular location">
    <subcellularLocation>
        <location evidence="7">Secreted</location>
    </subcellularLocation>
    <subcellularLocation>
        <location evidence="7">Lysosome</location>
    </subcellularLocation>
</comment>
<dbReference type="GO" id="GO:0016671">
    <property type="term" value="F:oxidoreductase activity, acting on a sulfur group of donors, disulfide as acceptor"/>
    <property type="evidence" value="ECO:0007669"/>
    <property type="project" value="UniProtKB-UniRule"/>
</dbReference>
<dbReference type="Proteomes" id="UP000694422">
    <property type="component" value="Unplaced"/>
</dbReference>
<evidence type="ECO:0000256" key="4">
    <source>
        <dbReference type="ARBA" id="ARBA00022729"/>
    </source>
</evidence>
<dbReference type="PANTHER" id="PTHR13234">
    <property type="entry name" value="GAMMA-INTERFERON INDUCIBLE LYSOSOMAL THIOL REDUCTASE GILT"/>
    <property type="match status" value="1"/>
</dbReference>
<dbReference type="AlphaFoldDB" id="A0A8C9PI27"/>
<keyword evidence="7" id="KW-0458">Lysosome</keyword>
<dbReference type="InterPro" id="IPR004911">
    <property type="entry name" value="Interferon-induced_GILT"/>
</dbReference>
<keyword evidence="4 7" id="KW-0732">Signal</keyword>
<dbReference type="PANTHER" id="PTHR13234:SF8">
    <property type="entry name" value="GAMMA-INTERFERON-INDUCIBLE LYSOSOMAL THIOL REDUCTASE"/>
    <property type="match status" value="1"/>
</dbReference>
<dbReference type="Ensembl" id="ENSSDAT00000012535.1">
    <property type="protein sequence ID" value="ENSSDAP00000011055.1"/>
    <property type="gene ID" value="ENSSDAG00000009972.1"/>
</dbReference>
<sequence length="240" mass="26498">ATCSWSRRPDPPATLLLKPEVTAPGAAPAHTRPAPCSWQVHDLCLREPLQKSPELLVNVSLYYESLCGGCRYFLVRDLFPTWLMVMEILNVTLVPYGNAQACLLDQLEKSAAFLTIVCLEQLDDMEKHLKPCLELYAPEVSPDSIMDCATGARGTQLMHANAQLTDALQPPHQYVPWILINGVRLNTPTPSVSLPLPLHLPLPPPLTPPSSSSSFFFFFFFLVLGFEPRALCMGGKPSTN</sequence>
<keyword evidence="7" id="KW-1015">Disulfide bond</keyword>
<proteinExistence type="inferred from homology"/>
<keyword evidence="3 7" id="KW-0964">Secreted</keyword>
<dbReference type="GO" id="GO:0005764">
    <property type="term" value="C:lysosome"/>
    <property type="evidence" value="ECO:0007669"/>
    <property type="project" value="UniProtKB-SubCell"/>
</dbReference>
<evidence type="ECO:0000256" key="7">
    <source>
        <dbReference type="RuleBase" id="RU369109"/>
    </source>
</evidence>
<evidence type="ECO:0000256" key="5">
    <source>
        <dbReference type="ARBA" id="ARBA00023180"/>
    </source>
</evidence>
<keyword evidence="5 7" id="KW-0325">Glycoprotein</keyword>
<evidence type="ECO:0000256" key="1">
    <source>
        <dbReference type="ARBA" id="ARBA00005679"/>
    </source>
</evidence>
<keyword evidence="7" id="KW-0676">Redox-active center</keyword>
<reference evidence="8" key="1">
    <citation type="submission" date="2025-08" db="UniProtKB">
        <authorList>
            <consortium name="Ensembl"/>
        </authorList>
    </citation>
    <scope>IDENTIFICATION</scope>
</reference>
<comment type="subunit">
    <text evidence="2 7">Dimer; disulfide-linked.</text>
</comment>
<dbReference type="EC" id="1.8.-.-" evidence="7"/>
<organism evidence="8 9">
    <name type="scientific">Spermophilus dauricus</name>
    <name type="common">Daurian ground squirrel</name>
    <dbReference type="NCBI Taxonomy" id="99837"/>
    <lineage>
        <taxon>Eukaryota</taxon>
        <taxon>Metazoa</taxon>
        <taxon>Chordata</taxon>
        <taxon>Craniata</taxon>
        <taxon>Vertebrata</taxon>
        <taxon>Euteleostomi</taxon>
        <taxon>Mammalia</taxon>
        <taxon>Eutheria</taxon>
        <taxon>Euarchontoglires</taxon>
        <taxon>Glires</taxon>
        <taxon>Rodentia</taxon>
        <taxon>Sciuromorpha</taxon>
        <taxon>Sciuridae</taxon>
        <taxon>Xerinae</taxon>
        <taxon>Marmotini</taxon>
        <taxon>Spermophilus</taxon>
    </lineage>
</organism>
<comment type="function">
    <text evidence="6">Lysosomal thiol reductase that can reduce protein disulfide bonds. May facilitate the complete unfolding of proteins destined for lysosomal degradation. Plays an important role in antigen processing. Facilitates the generation of MHC class II-restricted epitodes from disulfide bond-containing antigen by the endocytic reduction of disulfide bonds. Also facilitates MHC class I-restricted recognition of exogenous antigens containing disulfide bonds by CD8+ T-cells or crosspresentation.</text>
</comment>
<reference evidence="8" key="2">
    <citation type="submission" date="2025-09" db="UniProtKB">
        <authorList>
            <consortium name="Ensembl"/>
        </authorList>
    </citation>
    <scope>IDENTIFICATION</scope>
</reference>
<keyword evidence="9" id="KW-1185">Reference proteome</keyword>
<dbReference type="GO" id="GO:0002376">
    <property type="term" value="P:immune system process"/>
    <property type="evidence" value="ECO:0007669"/>
    <property type="project" value="UniProtKB-KW"/>
</dbReference>
<comment type="similarity">
    <text evidence="1 7">Belongs to the GILT family.</text>
</comment>
<evidence type="ECO:0000313" key="9">
    <source>
        <dbReference type="Proteomes" id="UP000694422"/>
    </source>
</evidence>
<protein>
    <recommendedName>
        <fullName evidence="7">Gamma-interferon-inducible lysosomal thiol reductase</fullName>
        <ecNumber evidence="7">1.8.-.-</ecNumber>
    </recommendedName>
    <alternativeName>
        <fullName evidence="7">Gamma-interferon-inducible protein IP-30</fullName>
    </alternativeName>
</protein>
<evidence type="ECO:0000256" key="6">
    <source>
        <dbReference type="ARBA" id="ARBA00059163"/>
    </source>
</evidence>
<accession>A0A8C9PI27</accession>
<dbReference type="GO" id="GO:0005576">
    <property type="term" value="C:extracellular region"/>
    <property type="evidence" value="ECO:0007669"/>
    <property type="project" value="UniProtKB-SubCell"/>
</dbReference>
<evidence type="ECO:0000256" key="2">
    <source>
        <dbReference type="ARBA" id="ARBA00011615"/>
    </source>
</evidence>
<name>A0A8C9PI27_SPEDA</name>
<comment type="function">
    <text evidence="7">Lysosomal thiol reductase that can reduce protein disulfide bonds. Facilitates the complete unfolding of proteins destined for lysosomal degradation. Plays an important role in antigen processing.</text>
</comment>
<keyword evidence="7" id="KW-0560">Oxidoreductase</keyword>